<protein>
    <submittedName>
        <fullName evidence="2">Uncharacterized protein</fullName>
    </submittedName>
</protein>
<dbReference type="EMBL" id="AASEBA010000037">
    <property type="protein sequence ID" value="EFC9751232.1"/>
    <property type="molecule type" value="Genomic_DNA"/>
</dbReference>
<dbReference type="AlphaFoldDB" id="A0A826IPT2"/>
<gene>
    <name evidence="1" type="ORF">E6D34_18550</name>
    <name evidence="2" type="ORF">JNP96_14230</name>
</gene>
<name>A0A826IPT2_ECOLX</name>
<evidence type="ECO:0000313" key="2">
    <source>
        <dbReference type="EMBL" id="QRZ95098.1"/>
    </source>
</evidence>
<organism evidence="2 4">
    <name type="scientific">Escherichia coli</name>
    <dbReference type="NCBI Taxonomy" id="562"/>
    <lineage>
        <taxon>Bacteria</taxon>
        <taxon>Pseudomonadati</taxon>
        <taxon>Pseudomonadota</taxon>
        <taxon>Gammaproteobacteria</taxon>
        <taxon>Enterobacterales</taxon>
        <taxon>Enterobacteriaceae</taxon>
        <taxon>Escherichia</taxon>
    </lineage>
</organism>
<evidence type="ECO:0000313" key="3">
    <source>
        <dbReference type="Proteomes" id="UP000532204"/>
    </source>
</evidence>
<evidence type="ECO:0000313" key="1">
    <source>
        <dbReference type="EMBL" id="EFC9751232.1"/>
    </source>
</evidence>
<accession>A0A826IPT2</accession>
<reference evidence="1 3" key="1">
    <citation type="submission" date="2019-05" db="EMBL/GenBank/DDBJ databases">
        <authorList>
            <consortium name="NARMS: The National Antimicrobial Resistance Monitoring System"/>
        </authorList>
    </citation>
    <scope>NUCLEOTIDE SEQUENCE [LARGE SCALE GENOMIC DNA]</scope>
    <source>
        <strain evidence="1 3">CVM N18EC122</strain>
    </source>
</reference>
<sequence length="67" mass="7118">MSYPASTNGGFWNNQRVTPYQQKSTSTVKEIVMVAGGLRHHHGDDAVQSAGTVEQGGYGSLCCALFA</sequence>
<dbReference type="Proteomes" id="UP000532204">
    <property type="component" value="Unassembled WGS sequence"/>
</dbReference>
<dbReference type="Proteomes" id="UP000663166">
    <property type="component" value="Chromosome"/>
</dbReference>
<evidence type="ECO:0000313" key="4">
    <source>
        <dbReference type="Proteomes" id="UP000663166"/>
    </source>
</evidence>
<dbReference type="RefSeq" id="WP_123891624.1">
    <property type="nucleotide sequence ID" value="NZ_CABGZL010000017.1"/>
</dbReference>
<proteinExistence type="predicted"/>
<reference evidence="2" key="2">
    <citation type="submission" date="2021-02" db="EMBL/GenBank/DDBJ databases">
        <title>Co-localization of colistin and carbapenem -resistance genes on a novel transferable IncHI2 plasmid in Escherichia coli from chicken-origin.</title>
        <authorList>
            <person name="Hoffmann M."/>
            <person name="Balkey M."/>
            <person name="Ronco T."/>
            <person name="Hendriksen R.S."/>
        </authorList>
    </citation>
    <scope>NUCLEOTIDE SEQUENCE</scope>
    <source>
        <strain evidence="2">CFSAN083829</strain>
    </source>
</reference>
<dbReference type="EMBL" id="CP070393">
    <property type="protein sequence ID" value="QRZ95098.1"/>
    <property type="molecule type" value="Genomic_DNA"/>
</dbReference>